<dbReference type="EC" id="2.4.1.17" evidence="5"/>
<sequence length="523" mass="59904">MLIEIVLVTSFYTMNAVWWTVCALTLWRPHVDGARILALLLMAARSHWNVVDAVLQTLVARGHHVTAVTPFLKKTRPANYTEVDISQLTPSGVSMSWDFIVDTSSRANNLPYLSGRHRLTCTKLFEHDEFWRVIESQKFDLFITELLASSCDAYISYRLKAPQIVITSSHAHTWYHHTFGSHTNPAHVSTFHAPYAVPTNFVQRMANACDYLYSHVVYKWVDREATAIGRKHFGADAPDADTLMRNTSLVFVNGHHTVDLAKPLLPNFVDIGGIHLARPKPLPRDIEQFIDESPNGVIYFTFGSTIKMETAPVHLQKTFVEALAEIPQRVLWKYENRNLKDVPKNVMINNWFPQRDILEHKNVKLFISHGGMSGIYEAVDSGVPVLGIPLFFDQPHNIANIVHWGAGVMLDYKTLTKDTLINAIREMINNYDKYKSKAMELSMRFKDRPKTPKEEVIYWTEYIIKHKGAHHLKSAALKLSWWQYLLIDMLIAIVLGLFVIAYVVFAVFKTMKNQLSKEKKKVF</sequence>
<dbReference type="InterPro" id="IPR050271">
    <property type="entry name" value="UDP-glycosyltransferase"/>
</dbReference>
<evidence type="ECO:0000256" key="3">
    <source>
        <dbReference type="ARBA" id="ARBA00022679"/>
    </source>
</evidence>
<evidence type="ECO:0000256" key="4">
    <source>
        <dbReference type="RuleBase" id="RU003718"/>
    </source>
</evidence>
<evidence type="ECO:0000313" key="8">
    <source>
        <dbReference type="Proteomes" id="UP000325440"/>
    </source>
</evidence>
<dbReference type="PROSITE" id="PS00375">
    <property type="entry name" value="UDPGT"/>
    <property type="match status" value="1"/>
</dbReference>
<dbReference type="GO" id="GO:0016020">
    <property type="term" value="C:membrane"/>
    <property type="evidence" value="ECO:0007669"/>
    <property type="project" value="UniProtKB-SubCell"/>
</dbReference>
<keyword evidence="3 4" id="KW-0808">Transferase</keyword>
<comment type="similarity">
    <text evidence="1 4">Belongs to the UDP-glycosyltransferase family.</text>
</comment>
<reference evidence="7 8" key="1">
    <citation type="submission" date="2019-08" db="EMBL/GenBank/DDBJ databases">
        <authorList>
            <person name="Alioto T."/>
            <person name="Alioto T."/>
            <person name="Gomez Garrido J."/>
        </authorList>
    </citation>
    <scope>NUCLEOTIDE SEQUENCE [LARGE SCALE GENOMIC DNA]</scope>
</reference>
<evidence type="ECO:0000313" key="7">
    <source>
        <dbReference type="EMBL" id="VVC25656.1"/>
    </source>
</evidence>
<dbReference type="GO" id="GO:0015020">
    <property type="term" value="F:glucuronosyltransferase activity"/>
    <property type="evidence" value="ECO:0007669"/>
    <property type="project" value="UniProtKB-EC"/>
</dbReference>
<dbReference type="Gene3D" id="3.40.50.2000">
    <property type="entry name" value="Glycogen Phosphorylase B"/>
    <property type="match status" value="2"/>
</dbReference>
<name>A0A5E4M221_9HEMI</name>
<comment type="subcellular location">
    <subcellularLocation>
        <location evidence="5">Membrane</location>
        <topology evidence="5">Single-pass membrane protein</topology>
    </subcellularLocation>
</comment>
<dbReference type="CDD" id="cd03784">
    <property type="entry name" value="GT1_Gtf-like"/>
    <property type="match status" value="1"/>
</dbReference>
<keyword evidence="6" id="KW-0175">Coiled coil</keyword>
<organism evidence="7 8">
    <name type="scientific">Cinara cedri</name>
    <dbReference type="NCBI Taxonomy" id="506608"/>
    <lineage>
        <taxon>Eukaryota</taxon>
        <taxon>Metazoa</taxon>
        <taxon>Ecdysozoa</taxon>
        <taxon>Arthropoda</taxon>
        <taxon>Hexapoda</taxon>
        <taxon>Insecta</taxon>
        <taxon>Pterygota</taxon>
        <taxon>Neoptera</taxon>
        <taxon>Paraneoptera</taxon>
        <taxon>Hemiptera</taxon>
        <taxon>Sternorrhyncha</taxon>
        <taxon>Aphidomorpha</taxon>
        <taxon>Aphidoidea</taxon>
        <taxon>Aphididae</taxon>
        <taxon>Lachninae</taxon>
        <taxon>Cinara</taxon>
    </lineage>
</organism>
<dbReference type="OrthoDB" id="5835829at2759"/>
<dbReference type="PANTHER" id="PTHR48043">
    <property type="entry name" value="EG:EG0003.4 PROTEIN-RELATED"/>
    <property type="match status" value="1"/>
</dbReference>
<feature type="transmembrane region" description="Helical" evidence="5">
    <location>
        <begin position="481"/>
        <end position="508"/>
    </location>
</feature>
<dbReference type="SUPFAM" id="SSF53756">
    <property type="entry name" value="UDP-Glycosyltransferase/glycogen phosphorylase"/>
    <property type="match status" value="1"/>
</dbReference>
<keyword evidence="8" id="KW-1185">Reference proteome</keyword>
<proteinExistence type="inferred from homology"/>
<protein>
    <recommendedName>
        <fullName evidence="5">UDP-glucuronosyltransferase</fullName>
        <ecNumber evidence="5">2.4.1.17</ecNumber>
    </recommendedName>
</protein>
<feature type="coiled-coil region" evidence="6">
    <location>
        <begin position="417"/>
        <end position="444"/>
    </location>
</feature>
<dbReference type="AlphaFoldDB" id="A0A5E4M221"/>
<keyword evidence="5" id="KW-0812">Transmembrane</keyword>
<accession>A0A5E4M221</accession>
<dbReference type="FunFam" id="3.40.50.2000:FF:000021">
    <property type="entry name" value="UDP-glucuronosyltransferase"/>
    <property type="match status" value="1"/>
</dbReference>
<dbReference type="Pfam" id="PF00201">
    <property type="entry name" value="UDPGT"/>
    <property type="match status" value="1"/>
</dbReference>
<dbReference type="InterPro" id="IPR035595">
    <property type="entry name" value="UDP_glycos_trans_CS"/>
</dbReference>
<dbReference type="EMBL" id="CABPRJ010000017">
    <property type="protein sequence ID" value="VVC25656.1"/>
    <property type="molecule type" value="Genomic_DNA"/>
</dbReference>
<dbReference type="Proteomes" id="UP000325440">
    <property type="component" value="Unassembled WGS sequence"/>
</dbReference>
<evidence type="ECO:0000256" key="1">
    <source>
        <dbReference type="ARBA" id="ARBA00009995"/>
    </source>
</evidence>
<keyword evidence="5" id="KW-1133">Transmembrane helix</keyword>
<evidence type="ECO:0000256" key="5">
    <source>
        <dbReference type="RuleBase" id="RU362059"/>
    </source>
</evidence>
<dbReference type="PANTHER" id="PTHR48043:SF145">
    <property type="entry name" value="FI06409P-RELATED"/>
    <property type="match status" value="1"/>
</dbReference>
<gene>
    <name evidence="7" type="ORF">CINCED_3A006477</name>
</gene>
<comment type="catalytic activity">
    <reaction evidence="5">
        <text>glucuronate acceptor + UDP-alpha-D-glucuronate = acceptor beta-D-glucuronoside + UDP + H(+)</text>
        <dbReference type="Rhea" id="RHEA:21032"/>
        <dbReference type="ChEBI" id="CHEBI:15378"/>
        <dbReference type="ChEBI" id="CHEBI:58052"/>
        <dbReference type="ChEBI" id="CHEBI:58223"/>
        <dbReference type="ChEBI" id="CHEBI:132367"/>
        <dbReference type="ChEBI" id="CHEBI:132368"/>
        <dbReference type="EC" id="2.4.1.17"/>
    </reaction>
</comment>
<evidence type="ECO:0000256" key="6">
    <source>
        <dbReference type="SAM" id="Coils"/>
    </source>
</evidence>
<evidence type="ECO:0000256" key="2">
    <source>
        <dbReference type="ARBA" id="ARBA00022676"/>
    </source>
</evidence>
<dbReference type="InterPro" id="IPR002213">
    <property type="entry name" value="UDP_glucos_trans"/>
</dbReference>
<keyword evidence="5" id="KW-0472">Membrane</keyword>
<keyword evidence="2 4" id="KW-0328">Glycosyltransferase</keyword>